<reference evidence="4" key="1">
    <citation type="submission" date="2017-08" db="EMBL/GenBank/DDBJ databases">
        <authorList>
            <person name="Imhoff J.F."/>
            <person name="Rahn T."/>
            <person name="Kuenzel S."/>
            <person name="Neulinger S.C."/>
        </authorList>
    </citation>
    <scope>NUCLEOTIDE SEQUENCE</scope>
    <source>
        <strain evidence="4">DSM 9154</strain>
    </source>
</reference>
<dbReference type="Pfam" id="PF04773">
    <property type="entry name" value="FecR"/>
    <property type="match status" value="1"/>
</dbReference>
<keyword evidence="5" id="KW-1185">Reference proteome</keyword>
<evidence type="ECO:0000256" key="1">
    <source>
        <dbReference type="SAM" id="MobiDB-lite"/>
    </source>
</evidence>
<organism evidence="4 5">
    <name type="scientific">Rhodovibrio salinarum</name>
    <dbReference type="NCBI Taxonomy" id="1087"/>
    <lineage>
        <taxon>Bacteria</taxon>
        <taxon>Pseudomonadati</taxon>
        <taxon>Pseudomonadota</taxon>
        <taxon>Alphaproteobacteria</taxon>
        <taxon>Rhodospirillales</taxon>
        <taxon>Rhodovibrionaceae</taxon>
        <taxon>Rhodovibrio</taxon>
    </lineage>
</organism>
<name>A0A934QLZ3_9PROT</name>
<feature type="domain" description="FecR N-terminal" evidence="3">
    <location>
        <begin position="17"/>
        <end position="59"/>
    </location>
</feature>
<feature type="compositionally biased region" description="Low complexity" evidence="1">
    <location>
        <begin position="71"/>
        <end position="85"/>
    </location>
</feature>
<dbReference type="PANTHER" id="PTHR30273">
    <property type="entry name" value="PERIPLASMIC SIGNAL SENSOR AND SIGMA FACTOR ACTIVATOR FECR-RELATED"/>
    <property type="match status" value="1"/>
</dbReference>
<dbReference type="AlphaFoldDB" id="A0A934QLZ3"/>
<reference evidence="4" key="2">
    <citation type="journal article" date="2020" name="Microorganisms">
        <title>Osmotic Adaptation and Compatible Solute Biosynthesis of Phototrophic Bacteria as Revealed from Genome Analyses.</title>
        <authorList>
            <person name="Imhoff J.F."/>
            <person name="Rahn T."/>
            <person name="Kunzel S."/>
            <person name="Keller A."/>
            <person name="Neulinger S.C."/>
        </authorList>
    </citation>
    <scope>NUCLEOTIDE SEQUENCE</scope>
    <source>
        <strain evidence="4">DSM 9154</strain>
    </source>
</reference>
<dbReference type="GO" id="GO:0016989">
    <property type="term" value="F:sigma factor antagonist activity"/>
    <property type="evidence" value="ECO:0007669"/>
    <property type="project" value="TreeGrafter"/>
</dbReference>
<dbReference type="Gene3D" id="2.60.120.1440">
    <property type="match status" value="1"/>
</dbReference>
<feature type="region of interest" description="Disordered" evidence="1">
    <location>
        <begin position="71"/>
        <end position="92"/>
    </location>
</feature>
<sequence>MTLPSYRNDSVRRDLLDQALDWRVRLTSGEASDFEAAAYRAWKAKSPAHQAAALEAERLWDDFDALPRPASVPEVPVRPAAPEPATGSSGSLTRRKLLGGALAAGVALTVLGGSGALGPLSGLYSDYVTGVGERRDITLPDGSILQLDAASSASIDFTAESRTVHLHTGRAIFDVQKEPNRPFDVVAADGRARAVGTIFQVTRAAHGARVTVLEGQVDVRPPRHSAQATAPRRLLAGDRAHYDDAGHFDVRHVGDPAVLAAWHRGKLIVDRERLGDVVAIAARYRRAPIVILDSAAADLRVTGVFELADTESLLNAIDRTLPVQVHRLPFLTVIR</sequence>
<protein>
    <recommendedName>
        <fullName evidence="6">FecR family protein</fullName>
    </recommendedName>
</protein>
<dbReference type="PIRSF" id="PIRSF018266">
    <property type="entry name" value="FecR"/>
    <property type="match status" value="1"/>
</dbReference>
<dbReference type="PANTHER" id="PTHR30273:SF2">
    <property type="entry name" value="PROTEIN FECR"/>
    <property type="match status" value="1"/>
</dbReference>
<dbReference type="RefSeq" id="WP_051431650.1">
    <property type="nucleotide sequence ID" value="NZ_NRRE01000034.1"/>
</dbReference>
<evidence type="ECO:0000259" key="2">
    <source>
        <dbReference type="Pfam" id="PF04773"/>
    </source>
</evidence>
<dbReference type="InterPro" id="IPR012373">
    <property type="entry name" value="Ferrdict_sens_TM"/>
</dbReference>
<evidence type="ECO:0008006" key="6">
    <source>
        <dbReference type="Google" id="ProtNLM"/>
    </source>
</evidence>
<gene>
    <name evidence="4" type="ORF">CKO21_17830</name>
</gene>
<feature type="domain" description="FecR protein" evidence="2">
    <location>
        <begin position="126"/>
        <end position="217"/>
    </location>
</feature>
<dbReference type="EMBL" id="NRRE01000034">
    <property type="protein sequence ID" value="MBK1699107.1"/>
    <property type="molecule type" value="Genomic_DNA"/>
</dbReference>
<dbReference type="Pfam" id="PF16220">
    <property type="entry name" value="DUF4880"/>
    <property type="match status" value="1"/>
</dbReference>
<proteinExistence type="predicted"/>
<comment type="caution">
    <text evidence="4">The sequence shown here is derived from an EMBL/GenBank/DDBJ whole genome shotgun (WGS) entry which is preliminary data.</text>
</comment>
<dbReference type="InterPro" id="IPR006860">
    <property type="entry name" value="FecR"/>
</dbReference>
<accession>A0A934QLZ3</accession>
<evidence type="ECO:0000259" key="3">
    <source>
        <dbReference type="Pfam" id="PF16220"/>
    </source>
</evidence>
<evidence type="ECO:0000313" key="5">
    <source>
        <dbReference type="Proteomes" id="UP000778970"/>
    </source>
</evidence>
<dbReference type="Proteomes" id="UP000778970">
    <property type="component" value="Unassembled WGS sequence"/>
</dbReference>
<dbReference type="InterPro" id="IPR032623">
    <property type="entry name" value="FecR_N"/>
</dbReference>
<evidence type="ECO:0000313" key="4">
    <source>
        <dbReference type="EMBL" id="MBK1699107.1"/>
    </source>
</evidence>